<dbReference type="Proteomes" id="UP001055153">
    <property type="component" value="Unassembled WGS sequence"/>
</dbReference>
<name>A0ABQ4SLY2_9HYPH</name>
<organism evidence="6 7">
    <name type="scientific">Methylobacterium isbiliense</name>
    <dbReference type="NCBI Taxonomy" id="315478"/>
    <lineage>
        <taxon>Bacteria</taxon>
        <taxon>Pseudomonadati</taxon>
        <taxon>Pseudomonadota</taxon>
        <taxon>Alphaproteobacteria</taxon>
        <taxon>Hyphomicrobiales</taxon>
        <taxon>Methylobacteriaceae</taxon>
        <taxon>Methylobacterium</taxon>
    </lineage>
</organism>
<evidence type="ECO:0000256" key="4">
    <source>
        <dbReference type="ARBA" id="ARBA00023136"/>
    </source>
</evidence>
<dbReference type="InterPro" id="IPR023352">
    <property type="entry name" value="MAPEG-like_dom_sf"/>
</dbReference>
<reference evidence="6" key="2">
    <citation type="submission" date="2021-08" db="EMBL/GenBank/DDBJ databases">
        <authorList>
            <person name="Tani A."/>
            <person name="Ola A."/>
            <person name="Ogura Y."/>
            <person name="Katsura K."/>
            <person name="Hayashi T."/>
        </authorList>
    </citation>
    <scope>NUCLEOTIDE SEQUENCE</scope>
    <source>
        <strain evidence="6">DSM 17168</strain>
    </source>
</reference>
<dbReference type="Gene3D" id="1.20.120.550">
    <property type="entry name" value="Membrane associated eicosanoid/glutathione metabolism-like domain"/>
    <property type="match status" value="1"/>
</dbReference>
<evidence type="ECO:0000256" key="5">
    <source>
        <dbReference type="SAM" id="Phobius"/>
    </source>
</evidence>
<dbReference type="SUPFAM" id="SSF161084">
    <property type="entry name" value="MAPEG domain-like"/>
    <property type="match status" value="1"/>
</dbReference>
<feature type="transmembrane region" description="Helical" evidence="5">
    <location>
        <begin position="85"/>
        <end position="106"/>
    </location>
</feature>
<dbReference type="PANTHER" id="PTHR35371">
    <property type="entry name" value="INNER MEMBRANE PROTEIN"/>
    <property type="match status" value="1"/>
</dbReference>
<evidence type="ECO:0008006" key="8">
    <source>
        <dbReference type="Google" id="ProtNLM"/>
    </source>
</evidence>
<evidence type="ECO:0000256" key="2">
    <source>
        <dbReference type="ARBA" id="ARBA00022692"/>
    </source>
</evidence>
<accession>A0ABQ4SLY2</accession>
<dbReference type="InterPro" id="IPR001129">
    <property type="entry name" value="Membr-assoc_MAPEG"/>
</dbReference>
<proteinExistence type="predicted"/>
<feature type="transmembrane region" description="Helical" evidence="5">
    <location>
        <begin position="61"/>
        <end position="78"/>
    </location>
</feature>
<dbReference type="EMBL" id="BPQQ01000108">
    <property type="protein sequence ID" value="GJE04232.1"/>
    <property type="molecule type" value="Genomic_DNA"/>
</dbReference>
<evidence type="ECO:0000313" key="7">
    <source>
        <dbReference type="Proteomes" id="UP001055153"/>
    </source>
</evidence>
<comment type="subcellular location">
    <subcellularLocation>
        <location evidence="1">Membrane</location>
    </subcellularLocation>
</comment>
<keyword evidence="3 5" id="KW-1133">Transmembrane helix</keyword>
<keyword evidence="7" id="KW-1185">Reference proteome</keyword>
<evidence type="ECO:0000256" key="3">
    <source>
        <dbReference type="ARBA" id="ARBA00022989"/>
    </source>
</evidence>
<feature type="transmembrane region" description="Helical" evidence="5">
    <location>
        <begin position="112"/>
        <end position="131"/>
    </location>
</feature>
<evidence type="ECO:0000256" key="1">
    <source>
        <dbReference type="ARBA" id="ARBA00004370"/>
    </source>
</evidence>
<protein>
    <recommendedName>
        <fullName evidence="8">MAPEG family protein</fullName>
    </recommendedName>
</protein>
<gene>
    <name evidence="6" type="ORF">GMJLKIPL_6193</name>
</gene>
<keyword evidence="2 5" id="KW-0812">Transmembrane</keyword>
<comment type="caution">
    <text evidence="6">The sequence shown here is derived from an EMBL/GenBank/DDBJ whole genome shotgun (WGS) entry which is preliminary data.</text>
</comment>
<dbReference type="Pfam" id="PF01124">
    <property type="entry name" value="MAPEG"/>
    <property type="match status" value="1"/>
</dbReference>
<reference evidence="6" key="1">
    <citation type="journal article" date="2021" name="Front. Microbiol.">
        <title>Comprehensive Comparative Genomics and Phenotyping of Methylobacterium Species.</title>
        <authorList>
            <person name="Alessa O."/>
            <person name="Ogura Y."/>
            <person name="Fujitani Y."/>
            <person name="Takami H."/>
            <person name="Hayashi T."/>
            <person name="Sahin N."/>
            <person name="Tani A."/>
        </authorList>
    </citation>
    <scope>NUCLEOTIDE SEQUENCE</scope>
    <source>
        <strain evidence="6">DSM 17168</strain>
    </source>
</reference>
<keyword evidence="4 5" id="KW-0472">Membrane</keyword>
<dbReference type="PANTHER" id="PTHR35371:SF1">
    <property type="entry name" value="BLR7753 PROTEIN"/>
    <property type="match status" value="1"/>
</dbReference>
<evidence type="ECO:0000313" key="6">
    <source>
        <dbReference type="EMBL" id="GJE04232.1"/>
    </source>
</evidence>
<sequence>MMPIEIRLLAYAVVLGFVHIMAASLAGLKARGGLAWAAGNRETQPAVTGAAARLERASKNFFETFPLFAALVLAAAAIDRHNTAVVLGAHLYVWARLAYLPIYGLGLPVVRTPVWGVAMVGIGFVFVGLFTKIGPFVR</sequence>
<dbReference type="RefSeq" id="WP_238241594.1">
    <property type="nucleotide sequence ID" value="NZ_BPQQ01000108.1"/>
</dbReference>